<evidence type="ECO:0000313" key="5">
    <source>
        <dbReference type="Proteomes" id="UP000245283"/>
    </source>
</evidence>
<dbReference type="Gene3D" id="1.10.1660.10">
    <property type="match status" value="1"/>
</dbReference>
<sequence length="249" mass="27687">MARAAQRAEGQPQLRWPQNLSHQPTLRIGEVRSALSGEFPLLTVSKIRHYETIGLVEPQRTPSNQRLFSAADVERLRFVLVEQRDRFLPLSQIGEMLRQLDCGESRENVHPGRMRVIEEEEVRKPRPGTRLKLIEVSDLTGVSVSEIEEMINAGVLQADSRGRLTSQAVEIVRYTSMLESAGFDLRQVRSVKNSAHSHASMVASSVATERAKSTPAAGERALAKASEASAAFAHLYRALLAENVEVNLR</sequence>
<keyword evidence="1" id="KW-0238">DNA-binding</keyword>
<keyword evidence="5" id="KW-1185">Reference proteome</keyword>
<evidence type="ECO:0000256" key="2">
    <source>
        <dbReference type="SAM" id="MobiDB-lite"/>
    </source>
</evidence>
<dbReference type="PANTHER" id="PTHR30204:SF89">
    <property type="entry name" value="HTH MERR-TYPE DOMAIN-CONTAINING PROTEIN"/>
    <property type="match status" value="1"/>
</dbReference>
<feature type="domain" description="HTH merR-type" evidence="3">
    <location>
        <begin position="25"/>
        <end position="99"/>
    </location>
</feature>
<dbReference type="InterPro" id="IPR009061">
    <property type="entry name" value="DNA-bd_dom_put_sf"/>
</dbReference>
<dbReference type="InterPro" id="IPR047057">
    <property type="entry name" value="MerR_fam"/>
</dbReference>
<dbReference type="PANTHER" id="PTHR30204">
    <property type="entry name" value="REDOX-CYCLING DRUG-SENSING TRANSCRIPTIONAL ACTIVATOR SOXR"/>
    <property type="match status" value="1"/>
</dbReference>
<dbReference type="CDD" id="cd00592">
    <property type="entry name" value="HTH_MerR-like"/>
    <property type="match status" value="1"/>
</dbReference>
<dbReference type="OrthoDB" id="3191171at2"/>
<dbReference type="AlphaFoldDB" id="A0A2V1K6U0"/>
<dbReference type="Pfam" id="PF13411">
    <property type="entry name" value="MerR_1"/>
    <property type="match status" value="1"/>
</dbReference>
<dbReference type="PROSITE" id="PS50937">
    <property type="entry name" value="HTH_MERR_2"/>
    <property type="match status" value="1"/>
</dbReference>
<organism evidence="4 5">
    <name type="scientific">Ancrocorticia populi</name>
    <dbReference type="NCBI Taxonomy" id="2175228"/>
    <lineage>
        <taxon>Bacteria</taxon>
        <taxon>Bacillati</taxon>
        <taxon>Actinomycetota</taxon>
        <taxon>Actinomycetes</taxon>
        <taxon>Actinomycetales</taxon>
        <taxon>Actinomycetaceae</taxon>
        <taxon>Ancrocorticia</taxon>
    </lineage>
</organism>
<dbReference type="InterPro" id="IPR000551">
    <property type="entry name" value="MerR-type_HTH_dom"/>
</dbReference>
<dbReference type="EMBL" id="QETB01000003">
    <property type="protein sequence ID" value="PWF26358.1"/>
    <property type="molecule type" value="Genomic_DNA"/>
</dbReference>
<evidence type="ECO:0000313" key="4">
    <source>
        <dbReference type="EMBL" id="PWF26358.1"/>
    </source>
</evidence>
<evidence type="ECO:0000259" key="3">
    <source>
        <dbReference type="PROSITE" id="PS50937"/>
    </source>
</evidence>
<protein>
    <submittedName>
        <fullName evidence="4">MerR family transcriptional regulator</fullName>
    </submittedName>
</protein>
<feature type="region of interest" description="Disordered" evidence="2">
    <location>
        <begin position="1"/>
        <end position="20"/>
    </location>
</feature>
<reference evidence="5" key="1">
    <citation type="submission" date="2018-05" db="EMBL/GenBank/DDBJ databases">
        <authorList>
            <person name="Li Y."/>
        </authorList>
    </citation>
    <scope>NUCLEOTIDE SEQUENCE [LARGE SCALE GENOMIC DNA]</scope>
    <source>
        <strain evidence="5">sk1b4</strain>
    </source>
</reference>
<dbReference type="Proteomes" id="UP000245283">
    <property type="component" value="Unassembled WGS sequence"/>
</dbReference>
<dbReference type="GO" id="GO:0003700">
    <property type="term" value="F:DNA-binding transcription factor activity"/>
    <property type="evidence" value="ECO:0007669"/>
    <property type="project" value="InterPro"/>
</dbReference>
<dbReference type="RefSeq" id="WP_109093430.1">
    <property type="nucleotide sequence ID" value="NZ_QETB01000003.1"/>
</dbReference>
<proteinExistence type="predicted"/>
<gene>
    <name evidence="4" type="ORF">DD236_05715</name>
</gene>
<dbReference type="SUPFAM" id="SSF46955">
    <property type="entry name" value="Putative DNA-binding domain"/>
    <property type="match status" value="1"/>
</dbReference>
<accession>A0A2V1K6U0</accession>
<dbReference type="GO" id="GO:0003677">
    <property type="term" value="F:DNA binding"/>
    <property type="evidence" value="ECO:0007669"/>
    <property type="project" value="UniProtKB-KW"/>
</dbReference>
<evidence type="ECO:0000256" key="1">
    <source>
        <dbReference type="ARBA" id="ARBA00023125"/>
    </source>
</evidence>
<comment type="caution">
    <text evidence="4">The sequence shown here is derived from an EMBL/GenBank/DDBJ whole genome shotgun (WGS) entry which is preliminary data.</text>
</comment>
<name>A0A2V1K6U0_9ACTO</name>
<dbReference type="SMART" id="SM00422">
    <property type="entry name" value="HTH_MERR"/>
    <property type="match status" value="1"/>
</dbReference>